<dbReference type="InterPro" id="IPR013078">
    <property type="entry name" value="His_Pase_superF_clade-1"/>
</dbReference>
<dbReference type="Proteomes" id="UP000597656">
    <property type="component" value="Unassembled WGS sequence"/>
</dbReference>
<proteinExistence type="predicted"/>
<feature type="region of interest" description="Disordered" evidence="1">
    <location>
        <begin position="35"/>
        <end position="60"/>
    </location>
</feature>
<feature type="signal peptide" evidence="2">
    <location>
        <begin position="1"/>
        <end position="28"/>
    </location>
</feature>
<dbReference type="RefSeq" id="WP_189159753.1">
    <property type="nucleotide sequence ID" value="NZ_BMNC01000019.1"/>
</dbReference>
<evidence type="ECO:0000313" key="3">
    <source>
        <dbReference type="EMBL" id="GGN23410.1"/>
    </source>
</evidence>
<dbReference type="Gene3D" id="3.40.50.1240">
    <property type="entry name" value="Phosphoglycerate mutase-like"/>
    <property type="match status" value="1"/>
</dbReference>
<feature type="compositionally biased region" description="Low complexity" evidence="1">
    <location>
        <begin position="35"/>
        <end position="47"/>
    </location>
</feature>
<accession>A0ABQ2IPW6</accession>
<evidence type="ECO:0000256" key="2">
    <source>
        <dbReference type="SAM" id="SignalP"/>
    </source>
</evidence>
<dbReference type="EMBL" id="BMNC01000019">
    <property type="protein sequence ID" value="GGN23410.1"/>
    <property type="molecule type" value="Genomic_DNA"/>
</dbReference>
<dbReference type="SUPFAM" id="SSF53254">
    <property type="entry name" value="Phosphoglycerate mutase-like"/>
    <property type="match status" value="1"/>
</dbReference>
<dbReference type="CDD" id="cd07067">
    <property type="entry name" value="HP_PGM_like"/>
    <property type="match status" value="1"/>
</dbReference>
<organism evidence="3 4">
    <name type="scientific">Lentzea pudingi</name>
    <dbReference type="NCBI Taxonomy" id="1789439"/>
    <lineage>
        <taxon>Bacteria</taxon>
        <taxon>Bacillati</taxon>
        <taxon>Actinomycetota</taxon>
        <taxon>Actinomycetes</taxon>
        <taxon>Pseudonocardiales</taxon>
        <taxon>Pseudonocardiaceae</taxon>
        <taxon>Lentzea</taxon>
    </lineage>
</organism>
<evidence type="ECO:0008006" key="5">
    <source>
        <dbReference type="Google" id="ProtNLM"/>
    </source>
</evidence>
<keyword evidence="4" id="KW-1185">Reference proteome</keyword>
<reference evidence="4" key="1">
    <citation type="journal article" date="2019" name="Int. J. Syst. Evol. Microbiol.">
        <title>The Global Catalogue of Microorganisms (GCM) 10K type strain sequencing project: providing services to taxonomists for standard genome sequencing and annotation.</title>
        <authorList>
            <consortium name="The Broad Institute Genomics Platform"/>
            <consortium name="The Broad Institute Genome Sequencing Center for Infectious Disease"/>
            <person name="Wu L."/>
            <person name="Ma J."/>
        </authorList>
    </citation>
    <scope>NUCLEOTIDE SEQUENCE [LARGE SCALE GENOMIC DNA]</scope>
    <source>
        <strain evidence="4">CGMCC 4.7319</strain>
    </source>
</reference>
<keyword evidence="2" id="KW-0732">Signal</keyword>
<gene>
    <name evidence="3" type="ORF">GCM10011609_76230</name>
</gene>
<evidence type="ECO:0000313" key="4">
    <source>
        <dbReference type="Proteomes" id="UP000597656"/>
    </source>
</evidence>
<name>A0ABQ2IPW6_9PSEU</name>
<protein>
    <recommendedName>
        <fullName evidence="5">Broad specificity phosphatase PhoE</fullName>
    </recommendedName>
</protein>
<feature type="chain" id="PRO_5046809092" description="Broad specificity phosphatase PhoE" evidence="2">
    <location>
        <begin position="29"/>
        <end position="236"/>
    </location>
</feature>
<dbReference type="InterPro" id="IPR029033">
    <property type="entry name" value="His_PPase_superfam"/>
</dbReference>
<sequence>MPESRVRGGAVRPIFVALAVLGAINLTACSTPDTGAAANSGATTGSAPGESAPGTEASGNNLLARLRSGGTVVVIRHAATDRTQQDVDERGDGRRVDFGDCATQRNLSDQGRSDGRSIGMEVRDLGIPVADVWASPYCRSKETADLAFGRAEVVPGLERLYPQRDEVADRALSERIREQWPAGGEPNLVIVSHGVYPSVLAPAVTLGEGEAAVYGGRGDAVELLGRLTPGDWSKLE</sequence>
<comment type="caution">
    <text evidence="3">The sequence shown here is derived from an EMBL/GenBank/DDBJ whole genome shotgun (WGS) entry which is preliminary data.</text>
</comment>
<evidence type="ECO:0000256" key="1">
    <source>
        <dbReference type="SAM" id="MobiDB-lite"/>
    </source>
</evidence>